<dbReference type="InterPro" id="IPR002300">
    <property type="entry name" value="aa-tRNA-synth_Ia"/>
</dbReference>
<evidence type="ECO:0000256" key="2">
    <source>
        <dbReference type="ARBA" id="ARBA00022598"/>
    </source>
</evidence>
<gene>
    <name evidence="9" type="ORF">S06H3_62405</name>
</gene>
<evidence type="ECO:0000259" key="8">
    <source>
        <dbReference type="Pfam" id="PF00133"/>
    </source>
</evidence>
<keyword evidence="6" id="KW-0030">Aminoacyl-tRNA synthetase</keyword>
<dbReference type="EMBL" id="BARV01041135">
    <property type="protein sequence ID" value="GAI48111.1"/>
    <property type="molecule type" value="Genomic_DNA"/>
</dbReference>
<keyword evidence="5" id="KW-0648">Protein biosynthesis</keyword>
<evidence type="ECO:0000256" key="7">
    <source>
        <dbReference type="ARBA" id="ARBA00029936"/>
    </source>
</evidence>
<evidence type="ECO:0000256" key="3">
    <source>
        <dbReference type="ARBA" id="ARBA00022741"/>
    </source>
</evidence>
<dbReference type="GO" id="GO:0005524">
    <property type="term" value="F:ATP binding"/>
    <property type="evidence" value="ECO:0007669"/>
    <property type="project" value="UniProtKB-KW"/>
</dbReference>
<dbReference type="SUPFAM" id="SSF50677">
    <property type="entry name" value="ValRS/IleRS/LeuRS editing domain"/>
    <property type="match status" value="1"/>
</dbReference>
<dbReference type="GO" id="GO:0005829">
    <property type="term" value="C:cytosol"/>
    <property type="evidence" value="ECO:0007669"/>
    <property type="project" value="TreeGrafter"/>
</dbReference>
<keyword evidence="2" id="KW-0436">Ligase</keyword>
<dbReference type="EC" id="6.1.1.9" evidence="1"/>
<feature type="domain" description="Aminoacyl-tRNA synthetase class Ia" evidence="8">
    <location>
        <begin position="1"/>
        <end position="58"/>
    </location>
</feature>
<dbReference type="InterPro" id="IPR002303">
    <property type="entry name" value="Valyl-tRNA_ligase"/>
</dbReference>
<evidence type="ECO:0000256" key="5">
    <source>
        <dbReference type="ARBA" id="ARBA00022917"/>
    </source>
</evidence>
<keyword evidence="3" id="KW-0547">Nucleotide-binding</keyword>
<accession>X1Q034</accession>
<keyword evidence="4" id="KW-0067">ATP-binding</keyword>
<comment type="caution">
    <text evidence="9">The sequence shown here is derived from an EMBL/GenBank/DDBJ whole genome shotgun (WGS) entry which is preliminary data.</text>
</comment>
<evidence type="ECO:0000313" key="9">
    <source>
        <dbReference type="EMBL" id="GAI48111.1"/>
    </source>
</evidence>
<dbReference type="AlphaFoldDB" id="X1Q034"/>
<sequence length="116" mass="13426">MDEGLSRAVSKAFVLLYQKGLIYQGTYIINWCPRCETALSNEEVEHRELKGHLYYILYPFVNKKGYLTVATTRPETLFGDTAVAVNPRDKRYKKIIGEKVILPFIKREIPVISHHL</sequence>
<evidence type="ECO:0000256" key="1">
    <source>
        <dbReference type="ARBA" id="ARBA00013169"/>
    </source>
</evidence>
<evidence type="ECO:0000256" key="6">
    <source>
        <dbReference type="ARBA" id="ARBA00023146"/>
    </source>
</evidence>
<dbReference type="PANTHER" id="PTHR11946:SF93">
    <property type="entry name" value="VALINE--TRNA LIGASE, CHLOROPLASTIC_MITOCHONDRIAL 2"/>
    <property type="match status" value="1"/>
</dbReference>
<evidence type="ECO:0000256" key="4">
    <source>
        <dbReference type="ARBA" id="ARBA00022840"/>
    </source>
</evidence>
<organism evidence="9">
    <name type="scientific">marine sediment metagenome</name>
    <dbReference type="NCBI Taxonomy" id="412755"/>
    <lineage>
        <taxon>unclassified sequences</taxon>
        <taxon>metagenomes</taxon>
        <taxon>ecological metagenomes</taxon>
    </lineage>
</organism>
<name>X1Q034_9ZZZZ</name>
<reference evidence="9" key="1">
    <citation type="journal article" date="2014" name="Front. Microbiol.">
        <title>High frequency of phylogenetically diverse reductive dehalogenase-homologous genes in deep subseafloor sedimentary metagenomes.</title>
        <authorList>
            <person name="Kawai M."/>
            <person name="Futagami T."/>
            <person name="Toyoda A."/>
            <person name="Takaki Y."/>
            <person name="Nishi S."/>
            <person name="Hori S."/>
            <person name="Arai W."/>
            <person name="Tsubouchi T."/>
            <person name="Morono Y."/>
            <person name="Uchiyama I."/>
            <person name="Ito T."/>
            <person name="Fujiyama A."/>
            <person name="Inagaki F."/>
            <person name="Takami H."/>
        </authorList>
    </citation>
    <scope>NUCLEOTIDE SEQUENCE</scope>
    <source>
        <strain evidence="9">Expedition CK06-06</strain>
    </source>
</reference>
<dbReference type="GO" id="GO:0006438">
    <property type="term" value="P:valyl-tRNA aminoacylation"/>
    <property type="evidence" value="ECO:0007669"/>
    <property type="project" value="InterPro"/>
</dbReference>
<dbReference type="SUPFAM" id="SSF52374">
    <property type="entry name" value="Nucleotidylyl transferase"/>
    <property type="match status" value="1"/>
</dbReference>
<dbReference type="Pfam" id="PF00133">
    <property type="entry name" value="tRNA-synt_1"/>
    <property type="match status" value="1"/>
</dbReference>
<dbReference type="GO" id="GO:0004832">
    <property type="term" value="F:valine-tRNA ligase activity"/>
    <property type="evidence" value="ECO:0007669"/>
    <property type="project" value="UniProtKB-EC"/>
</dbReference>
<dbReference type="InterPro" id="IPR009008">
    <property type="entry name" value="Val/Leu/Ile-tRNA-synth_edit"/>
</dbReference>
<dbReference type="PANTHER" id="PTHR11946">
    <property type="entry name" value="VALYL-TRNA SYNTHETASES"/>
    <property type="match status" value="1"/>
</dbReference>
<proteinExistence type="predicted"/>
<dbReference type="Gene3D" id="3.90.740.10">
    <property type="entry name" value="Valyl/Leucyl/Isoleucyl-tRNA synthetase, editing domain"/>
    <property type="match status" value="1"/>
</dbReference>
<feature type="non-terminal residue" evidence="9">
    <location>
        <position position="116"/>
    </location>
</feature>
<protein>
    <recommendedName>
        <fullName evidence="1">valine--tRNA ligase</fullName>
        <ecNumber evidence="1">6.1.1.9</ecNumber>
    </recommendedName>
    <alternativeName>
        <fullName evidence="7">Valyl-tRNA synthetase</fullName>
    </alternativeName>
</protein>
<dbReference type="GO" id="GO:0002161">
    <property type="term" value="F:aminoacyl-tRNA deacylase activity"/>
    <property type="evidence" value="ECO:0007669"/>
    <property type="project" value="InterPro"/>
</dbReference>